<comment type="subcellular location">
    <subcellularLocation>
        <location evidence="1">Membrane</location>
    </subcellularLocation>
</comment>
<dbReference type="InterPro" id="IPR002159">
    <property type="entry name" value="CD36_fam"/>
</dbReference>
<comment type="caution">
    <text evidence="7">The sequence shown here is derived from an EMBL/GenBank/DDBJ whole genome shotgun (WGS) entry which is preliminary data.</text>
</comment>
<keyword evidence="6" id="KW-0325">Glycoprotein</keyword>
<organism evidence="7 8">
    <name type="scientific">Cirrhinus mrigala</name>
    <name type="common">Mrigala</name>
    <dbReference type="NCBI Taxonomy" id="683832"/>
    <lineage>
        <taxon>Eukaryota</taxon>
        <taxon>Metazoa</taxon>
        <taxon>Chordata</taxon>
        <taxon>Craniata</taxon>
        <taxon>Vertebrata</taxon>
        <taxon>Euteleostomi</taxon>
        <taxon>Actinopterygii</taxon>
        <taxon>Neopterygii</taxon>
        <taxon>Teleostei</taxon>
        <taxon>Ostariophysi</taxon>
        <taxon>Cypriniformes</taxon>
        <taxon>Cyprinidae</taxon>
        <taxon>Labeoninae</taxon>
        <taxon>Labeonini</taxon>
        <taxon>Cirrhinus</taxon>
    </lineage>
</organism>
<comment type="similarity">
    <text evidence="2">Belongs to the CD36 family.</text>
</comment>
<evidence type="ECO:0000256" key="4">
    <source>
        <dbReference type="ARBA" id="ARBA00022989"/>
    </source>
</evidence>
<dbReference type="AlphaFoldDB" id="A0ABD0R303"/>
<dbReference type="EMBL" id="JAMKFB020000005">
    <property type="protein sequence ID" value="KAL0192789.1"/>
    <property type="molecule type" value="Genomic_DNA"/>
</dbReference>
<evidence type="ECO:0000256" key="3">
    <source>
        <dbReference type="ARBA" id="ARBA00022692"/>
    </source>
</evidence>
<dbReference type="GO" id="GO:0016020">
    <property type="term" value="C:membrane"/>
    <property type="evidence" value="ECO:0007669"/>
    <property type="project" value="UniProtKB-SubCell"/>
</dbReference>
<evidence type="ECO:0000313" key="7">
    <source>
        <dbReference type="EMBL" id="KAL0192789.1"/>
    </source>
</evidence>
<name>A0ABD0R303_CIRMR</name>
<feature type="non-terminal residue" evidence="7">
    <location>
        <position position="59"/>
    </location>
</feature>
<reference evidence="7 8" key="1">
    <citation type="submission" date="2024-05" db="EMBL/GenBank/DDBJ databases">
        <title>Genome sequencing and assembly of Indian major carp, Cirrhinus mrigala (Hamilton, 1822).</title>
        <authorList>
            <person name="Mohindra V."/>
            <person name="Chowdhury L.M."/>
            <person name="Lal K."/>
            <person name="Jena J.K."/>
        </authorList>
    </citation>
    <scope>NUCLEOTIDE SEQUENCE [LARGE SCALE GENOMIC DNA]</scope>
    <source>
        <strain evidence="7">CM1030</strain>
        <tissue evidence="7">Blood</tissue>
    </source>
</reference>
<sequence>SIHLAYVADTEVKGIPAFRFAPPSDVLAPPDENPSNAGFCVPAGDCLGKGVLKVSVCRE</sequence>
<keyword evidence="5" id="KW-0472">Membrane</keyword>
<evidence type="ECO:0000256" key="6">
    <source>
        <dbReference type="ARBA" id="ARBA00023180"/>
    </source>
</evidence>
<gene>
    <name evidence="7" type="ORF">M9458_011085</name>
</gene>
<evidence type="ECO:0000313" key="8">
    <source>
        <dbReference type="Proteomes" id="UP001529510"/>
    </source>
</evidence>
<evidence type="ECO:0000256" key="5">
    <source>
        <dbReference type="ARBA" id="ARBA00023136"/>
    </source>
</evidence>
<evidence type="ECO:0000256" key="1">
    <source>
        <dbReference type="ARBA" id="ARBA00004370"/>
    </source>
</evidence>
<proteinExistence type="inferred from homology"/>
<dbReference type="Pfam" id="PF01130">
    <property type="entry name" value="CD36"/>
    <property type="match status" value="1"/>
</dbReference>
<keyword evidence="4" id="KW-1133">Transmembrane helix</keyword>
<evidence type="ECO:0000256" key="2">
    <source>
        <dbReference type="ARBA" id="ARBA00010532"/>
    </source>
</evidence>
<accession>A0ABD0R303</accession>
<protein>
    <submittedName>
        <fullName evidence="7">Uncharacterized protein</fullName>
    </submittedName>
</protein>
<feature type="non-terminal residue" evidence="7">
    <location>
        <position position="1"/>
    </location>
</feature>
<dbReference type="Proteomes" id="UP001529510">
    <property type="component" value="Unassembled WGS sequence"/>
</dbReference>
<keyword evidence="3" id="KW-0812">Transmembrane</keyword>
<keyword evidence="8" id="KW-1185">Reference proteome</keyword>